<evidence type="ECO:0000313" key="2">
    <source>
        <dbReference type="Proteomes" id="UP000659698"/>
    </source>
</evidence>
<sequence>MKRIYLLAVGILLLNSCSEKRDGEEKTGLLSHLVSITDNENKGVEEVLDFYGGQCKYAVGASASTDEGKKKYFELEVSQSEGIDKLADSPHLPGSNIPYLFFRNLGKEAENYDEIHTVLVYKDGQKSTYKYSTETLRLVTERMKVAEKIVWLIKEKDYDALMPMLNDSALFKYDKKALIASLKEADGKLGNVTEPLRPFGFKVNQTKDGKEILHIYGAMIRDKQNNGFGLDLDLKGKKEEAYLLNYEL</sequence>
<gene>
    <name evidence="1" type="ORF">H7U12_02930</name>
</gene>
<accession>A0ABR6VN81</accession>
<name>A0ABR6VN81_9BACT</name>
<organism evidence="1 2">
    <name type="scientific">Rufibacter sediminis</name>
    <dbReference type="NCBI Taxonomy" id="2762756"/>
    <lineage>
        <taxon>Bacteria</taxon>
        <taxon>Pseudomonadati</taxon>
        <taxon>Bacteroidota</taxon>
        <taxon>Cytophagia</taxon>
        <taxon>Cytophagales</taxon>
        <taxon>Hymenobacteraceae</taxon>
        <taxon>Rufibacter</taxon>
    </lineage>
</organism>
<evidence type="ECO:0008006" key="3">
    <source>
        <dbReference type="Google" id="ProtNLM"/>
    </source>
</evidence>
<comment type="caution">
    <text evidence="1">The sequence shown here is derived from an EMBL/GenBank/DDBJ whole genome shotgun (WGS) entry which is preliminary data.</text>
</comment>
<dbReference type="RefSeq" id="WP_186632646.1">
    <property type="nucleotide sequence ID" value="NZ_JACOAF010000007.1"/>
</dbReference>
<keyword evidence="2" id="KW-1185">Reference proteome</keyword>
<dbReference type="Proteomes" id="UP000659698">
    <property type="component" value="Unassembled WGS sequence"/>
</dbReference>
<dbReference type="EMBL" id="JACOAF010000007">
    <property type="protein sequence ID" value="MBC3538617.1"/>
    <property type="molecule type" value="Genomic_DNA"/>
</dbReference>
<evidence type="ECO:0000313" key="1">
    <source>
        <dbReference type="EMBL" id="MBC3538617.1"/>
    </source>
</evidence>
<proteinExistence type="predicted"/>
<protein>
    <recommendedName>
        <fullName evidence="3">Lipoprotein</fullName>
    </recommendedName>
</protein>
<reference evidence="1 2" key="1">
    <citation type="journal article" date="2019" name="Int. J. Syst. Evol. Microbiol.">
        <title>Rufibacter sediminis sp. nov., isolated from freshwater lake sediment.</title>
        <authorList>
            <person name="Qu J.H."/>
            <person name="Zhang L.J."/>
            <person name="Fu Y.H."/>
            <person name="Li H.F."/>
        </authorList>
    </citation>
    <scope>NUCLEOTIDE SEQUENCE [LARGE SCALE GENOMIC DNA]</scope>
    <source>
        <strain evidence="1 2">H-1</strain>
    </source>
</reference>